<evidence type="ECO:0000256" key="6">
    <source>
        <dbReference type="ARBA" id="ARBA00023004"/>
    </source>
</evidence>
<keyword evidence="6" id="KW-0408">Iron</keyword>
<evidence type="ECO:0000259" key="8">
    <source>
        <dbReference type="Pfam" id="PF00266"/>
    </source>
</evidence>
<keyword evidence="4" id="KW-0479">Metal-binding</keyword>
<evidence type="ECO:0000256" key="4">
    <source>
        <dbReference type="ARBA" id="ARBA00022723"/>
    </source>
</evidence>
<evidence type="ECO:0000256" key="3">
    <source>
        <dbReference type="ARBA" id="ARBA00012239"/>
    </source>
</evidence>
<evidence type="ECO:0000256" key="2">
    <source>
        <dbReference type="ARBA" id="ARBA00006490"/>
    </source>
</evidence>
<dbReference type="GO" id="GO:0031071">
    <property type="term" value="F:cysteine desulfurase activity"/>
    <property type="evidence" value="ECO:0007669"/>
    <property type="project" value="UniProtKB-EC"/>
</dbReference>
<keyword evidence="5" id="KW-0663">Pyridoxal phosphate</keyword>
<sequence>IGLVDLTALEDSMDEDVLLVSIMTVNNEIGTIQLMEEIAKIVHQKNAFFHTDAAQAPVTKSIDVIQDDVDLMSLSAHKMYGPKGIGALYVKNGIERNIEPLFWGGGQENGLRSGTLPVALCVGFGAASRVLNEHRDEIMVHVKNLRDTFYQELVVLKHNIKLIGPDLSNRHVGNLSILFPEYDASDLLAMLQPNLAASTGAACTSGIPEPSHVLRTLGLSRDLADNVIRFSFGKFLSEDDIIRGIKFLKDTIQRVD</sequence>
<feature type="domain" description="Aminotransferase class V" evidence="8">
    <location>
        <begin position="2"/>
        <end position="241"/>
    </location>
</feature>
<reference evidence="9" key="1">
    <citation type="submission" date="2018-05" db="EMBL/GenBank/DDBJ databases">
        <authorList>
            <person name="Lanie J.A."/>
            <person name="Ng W.-L."/>
            <person name="Kazmierczak K.M."/>
            <person name="Andrzejewski T.M."/>
            <person name="Davidsen T.M."/>
            <person name="Wayne K.J."/>
            <person name="Tettelin H."/>
            <person name="Glass J.I."/>
            <person name="Rusch D."/>
            <person name="Podicherti R."/>
            <person name="Tsui H.-C.T."/>
            <person name="Winkler M.E."/>
        </authorList>
    </citation>
    <scope>NUCLEOTIDE SEQUENCE</scope>
</reference>
<dbReference type="GO" id="GO:0051536">
    <property type="term" value="F:iron-sulfur cluster binding"/>
    <property type="evidence" value="ECO:0007669"/>
    <property type="project" value="UniProtKB-KW"/>
</dbReference>
<dbReference type="Pfam" id="PF00266">
    <property type="entry name" value="Aminotran_5"/>
    <property type="match status" value="1"/>
</dbReference>
<dbReference type="EMBL" id="UINC01185803">
    <property type="protein sequence ID" value="SVD97690.1"/>
    <property type="molecule type" value="Genomic_DNA"/>
</dbReference>
<dbReference type="PANTHER" id="PTHR11601:SF34">
    <property type="entry name" value="CYSTEINE DESULFURASE"/>
    <property type="match status" value="1"/>
</dbReference>
<dbReference type="InterPro" id="IPR015424">
    <property type="entry name" value="PyrdxlP-dep_Trfase"/>
</dbReference>
<evidence type="ECO:0000256" key="5">
    <source>
        <dbReference type="ARBA" id="ARBA00022898"/>
    </source>
</evidence>
<comment type="cofactor">
    <cofactor evidence="1">
        <name>pyridoxal 5'-phosphate</name>
        <dbReference type="ChEBI" id="CHEBI:597326"/>
    </cofactor>
</comment>
<dbReference type="InterPro" id="IPR015421">
    <property type="entry name" value="PyrdxlP-dep_Trfase_major"/>
</dbReference>
<dbReference type="InterPro" id="IPR020578">
    <property type="entry name" value="Aminotrans_V_PyrdxlP_BS"/>
</dbReference>
<dbReference type="PANTHER" id="PTHR11601">
    <property type="entry name" value="CYSTEINE DESULFURYLASE FAMILY MEMBER"/>
    <property type="match status" value="1"/>
</dbReference>
<gene>
    <name evidence="9" type="ORF">METZ01_LOCUS450544</name>
</gene>
<name>A0A382ZQW1_9ZZZZ</name>
<dbReference type="GO" id="GO:0046872">
    <property type="term" value="F:metal ion binding"/>
    <property type="evidence" value="ECO:0007669"/>
    <property type="project" value="UniProtKB-KW"/>
</dbReference>
<evidence type="ECO:0000313" key="9">
    <source>
        <dbReference type="EMBL" id="SVD97690.1"/>
    </source>
</evidence>
<evidence type="ECO:0000256" key="1">
    <source>
        <dbReference type="ARBA" id="ARBA00001933"/>
    </source>
</evidence>
<comment type="similarity">
    <text evidence="2">Belongs to the class-V pyridoxal-phosphate-dependent aminotransferase family. NifS/IscS subfamily.</text>
</comment>
<dbReference type="Gene3D" id="3.90.1150.10">
    <property type="entry name" value="Aspartate Aminotransferase, domain 1"/>
    <property type="match status" value="1"/>
</dbReference>
<dbReference type="SUPFAM" id="SSF53383">
    <property type="entry name" value="PLP-dependent transferases"/>
    <property type="match status" value="1"/>
</dbReference>
<dbReference type="Gene3D" id="3.40.640.10">
    <property type="entry name" value="Type I PLP-dependent aspartate aminotransferase-like (Major domain)"/>
    <property type="match status" value="1"/>
</dbReference>
<feature type="non-terminal residue" evidence="9">
    <location>
        <position position="256"/>
    </location>
</feature>
<dbReference type="Gene3D" id="1.10.260.50">
    <property type="match status" value="1"/>
</dbReference>
<proteinExistence type="inferred from homology"/>
<feature type="non-terminal residue" evidence="9">
    <location>
        <position position="1"/>
    </location>
</feature>
<organism evidence="9">
    <name type="scientific">marine metagenome</name>
    <dbReference type="NCBI Taxonomy" id="408172"/>
    <lineage>
        <taxon>unclassified sequences</taxon>
        <taxon>metagenomes</taxon>
        <taxon>ecological metagenomes</taxon>
    </lineage>
</organism>
<dbReference type="InterPro" id="IPR015422">
    <property type="entry name" value="PyrdxlP-dep_Trfase_small"/>
</dbReference>
<protein>
    <recommendedName>
        <fullName evidence="3">cysteine desulfurase</fullName>
        <ecNumber evidence="3">2.8.1.7</ecNumber>
    </recommendedName>
</protein>
<evidence type="ECO:0000256" key="7">
    <source>
        <dbReference type="ARBA" id="ARBA00023014"/>
    </source>
</evidence>
<dbReference type="PROSITE" id="PS00595">
    <property type="entry name" value="AA_TRANSFER_CLASS_5"/>
    <property type="match status" value="1"/>
</dbReference>
<dbReference type="EC" id="2.8.1.7" evidence="3"/>
<dbReference type="AlphaFoldDB" id="A0A382ZQW1"/>
<dbReference type="InterPro" id="IPR000192">
    <property type="entry name" value="Aminotrans_V_dom"/>
</dbReference>
<accession>A0A382ZQW1</accession>
<keyword evidence="7" id="KW-0411">Iron-sulfur</keyword>